<evidence type="ECO:0000313" key="2">
    <source>
        <dbReference type="EMBL" id="GMK54403.1"/>
    </source>
</evidence>
<feature type="region of interest" description="Disordered" evidence="1">
    <location>
        <begin position="1"/>
        <end position="94"/>
    </location>
</feature>
<keyword evidence="3" id="KW-1185">Reference proteome</keyword>
<comment type="caution">
    <text evidence="2">The sequence shown here is derived from an EMBL/GenBank/DDBJ whole genome shotgun (WGS) entry which is preliminary data.</text>
</comment>
<dbReference type="AlphaFoldDB" id="A0AAD3TP15"/>
<dbReference type="Proteomes" id="UP001222932">
    <property type="component" value="Unassembled WGS sequence"/>
</dbReference>
<reference evidence="2" key="2">
    <citation type="submission" date="2023-06" db="EMBL/GenBank/DDBJ databases">
        <authorList>
            <person name="Kobayashi Y."/>
            <person name="Kayamori A."/>
            <person name="Aoki K."/>
            <person name="Shiwa Y."/>
            <person name="Fujita N."/>
            <person name="Sugita T."/>
            <person name="Iwasaki W."/>
            <person name="Tanaka N."/>
            <person name="Takashima M."/>
        </authorList>
    </citation>
    <scope>NUCLEOTIDE SEQUENCE</scope>
    <source>
        <strain evidence="2">HIS016</strain>
    </source>
</reference>
<accession>A0AAD3TP15</accession>
<dbReference type="EMBL" id="BTCM01000001">
    <property type="protein sequence ID" value="GMK54403.1"/>
    <property type="molecule type" value="Genomic_DNA"/>
</dbReference>
<evidence type="ECO:0000313" key="3">
    <source>
        <dbReference type="Proteomes" id="UP001222932"/>
    </source>
</evidence>
<sequence>MPDAEGKRAAPISASALSFSLAKKPRNVPPLPPPPPPPPPPKSPQPNARPITSHSLTPTGSKPGQSPSSGLGPLPPPLWLSPSGPQRRGKHRNRDRDGLTALTALPHLGVAEVANARATEIGVSPGKKVVYHGHGPPPWSVRLSNLVSGSSTALVLFYTSVHLGGQVAQAIARAPIRLRVGRVVTAPGPAVMAECIVLAWPGSGSGGSMPSTVLAVLQAMPAGCPGVGVDARCLDTLDTVHEIGVLAWSEGSLPSEESEVVVVFASRYLVSESCII</sequence>
<name>A0AAD3TP15_9TREE</name>
<proteinExistence type="predicted"/>
<protein>
    <submittedName>
        <fullName evidence="2">Uncharacterized protein</fullName>
    </submittedName>
</protein>
<feature type="compositionally biased region" description="Low complexity" evidence="1">
    <location>
        <begin position="9"/>
        <end position="22"/>
    </location>
</feature>
<feature type="compositionally biased region" description="Pro residues" evidence="1">
    <location>
        <begin position="27"/>
        <end position="44"/>
    </location>
</feature>
<organism evidence="2 3">
    <name type="scientific">Cutaneotrichosporon spelunceum</name>
    <dbReference type="NCBI Taxonomy" id="1672016"/>
    <lineage>
        <taxon>Eukaryota</taxon>
        <taxon>Fungi</taxon>
        <taxon>Dikarya</taxon>
        <taxon>Basidiomycota</taxon>
        <taxon>Agaricomycotina</taxon>
        <taxon>Tremellomycetes</taxon>
        <taxon>Trichosporonales</taxon>
        <taxon>Trichosporonaceae</taxon>
        <taxon>Cutaneotrichosporon</taxon>
    </lineage>
</organism>
<gene>
    <name evidence="2" type="ORF">CspeluHIS016_0109890</name>
</gene>
<reference evidence="2" key="1">
    <citation type="journal article" date="2023" name="BMC Genomics">
        <title>Chromosome-level genome assemblies of Cutaneotrichosporon spp. (Trichosporonales, Basidiomycota) reveal imbalanced evolution between nucleotide sequences and chromosome synteny.</title>
        <authorList>
            <person name="Kobayashi Y."/>
            <person name="Kayamori A."/>
            <person name="Aoki K."/>
            <person name="Shiwa Y."/>
            <person name="Matsutani M."/>
            <person name="Fujita N."/>
            <person name="Sugita T."/>
            <person name="Iwasaki W."/>
            <person name="Tanaka N."/>
            <person name="Takashima M."/>
        </authorList>
    </citation>
    <scope>NUCLEOTIDE SEQUENCE</scope>
    <source>
        <strain evidence="2">HIS016</strain>
    </source>
</reference>
<feature type="compositionally biased region" description="Low complexity" evidence="1">
    <location>
        <begin position="58"/>
        <end position="72"/>
    </location>
</feature>
<evidence type="ECO:0000256" key="1">
    <source>
        <dbReference type="SAM" id="MobiDB-lite"/>
    </source>
</evidence>